<name>A0A0E9TPY8_ANGAN</name>
<evidence type="ECO:0000313" key="1">
    <source>
        <dbReference type="EMBL" id="JAH55651.1"/>
    </source>
</evidence>
<dbReference type="EMBL" id="GBXM01052926">
    <property type="protein sequence ID" value="JAH55651.1"/>
    <property type="molecule type" value="Transcribed_RNA"/>
</dbReference>
<protein>
    <submittedName>
        <fullName evidence="1">Uncharacterized protein</fullName>
    </submittedName>
</protein>
<accession>A0A0E9TPY8</accession>
<reference evidence="1" key="2">
    <citation type="journal article" date="2015" name="Fish Shellfish Immunol.">
        <title>Early steps in the European eel (Anguilla anguilla)-Vibrio vulnificus interaction in the gills: Role of the RtxA13 toxin.</title>
        <authorList>
            <person name="Callol A."/>
            <person name="Pajuelo D."/>
            <person name="Ebbesson L."/>
            <person name="Teles M."/>
            <person name="MacKenzie S."/>
            <person name="Amaro C."/>
        </authorList>
    </citation>
    <scope>NUCLEOTIDE SEQUENCE</scope>
</reference>
<proteinExistence type="predicted"/>
<dbReference type="AlphaFoldDB" id="A0A0E9TPY8"/>
<reference evidence="1" key="1">
    <citation type="submission" date="2014-11" db="EMBL/GenBank/DDBJ databases">
        <authorList>
            <person name="Amaro Gonzalez C."/>
        </authorList>
    </citation>
    <scope>NUCLEOTIDE SEQUENCE</scope>
</reference>
<organism evidence="1">
    <name type="scientific">Anguilla anguilla</name>
    <name type="common">European freshwater eel</name>
    <name type="synonym">Muraena anguilla</name>
    <dbReference type="NCBI Taxonomy" id="7936"/>
    <lineage>
        <taxon>Eukaryota</taxon>
        <taxon>Metazoa</taxon>
        <taxon>Chordata</taxon>
        <taxon>Craniata</taxon>
        <taxon>Vertebrata</taxon>
        <taxon>Euteleostomi</taxon>
        <taxon>Actinopterygii</taxon>
        <taxon>Neopterygii</taxon>
        <taxon>Teleostei</taxon>
        <taxon>Anguilliformes</taxon>
        <taxon>Anguillidae</taxon>
        <taxon>Anguilla</taxon>
    </lineage>
</organism>
<sequence length="37" mass="4170">MLFLDFVFHPLGHLKVGDAPTVTLSVDSREPVSMCFY</sequence>